<dbReference type="AlphaFoldDB" id="X1H4R7"/>
<dbReference type="EMBL" id="BARU01023046">
    <property type="protein sequence ID" value="GAH48849.1"/>
    <property type="molecule type" value="Genomic_DNA"/>
</dbReference>
<dbReference type="InterPro" id="IPR013563">
    <property type="entry name" value="Oligopep_ABC_C"/>
</dbReference>
<dbReference type="GO" id="GO:0016020">
    <property type="term" value="C:membrane"/>
    <property type="evidence" value="ECO:0007669"/>
    <property type="project" value="UniProtKB-SubCell"/>
</dbReference>
<dbReference type="Pfam" id="PF08352">
    <property type="entry name" value="oligo_HPY"/>
    <property type="match status" value="1"/>
</dbReference>
<feature type="domain" description="Oligopeptide/dipeptide ABC transporter C-terminal" evidence="7">
    <location>
        <begin position="3"/>
        <end position="62"/>
    </location>
</feature>
<reference evidence="8" key="1">
    <citation type="journal article" date="2014" name="Front. Microbiol.">
        <title>High frequency of phylogenetically diverse reductive dehalogenase-homologous genes in deep subseafloor sedimentary metagenomes.</title>
        <authorList>
            <person name="Kawai M."/>
            <person name="Futagami T."/>
            <person name="Toyoda A."/>
            <person name="Takaki Y."/>
            <person name="Nishi S."/>
            <person name="Hori S."/>
            <person name="Arai W."/>
            <person name="Tsubouchi T."/>
            <person name="Morono Y."/>
            <person name="Uchiyama I."/>
            <person name="Ito T."/>
            <person name="Fujiyama A."/>
            <person name="Inagaki F."/>
            <person name="Takami H."/>
        </authorList>
    </citation>
    <scope>NUCLEOTIDE SEQUENCE</scope>
    <source>
        <strain evidence="8">Expedition CK06-06</strain>
    </source>
</reference>
<dbReference type="Gene3D" id="3.40.50.300">
    <property type="entry name" value="P-loop containing nucleotide triphosphate hydrolases"/>
    <property type="match status" value="1"/>
</dbReference>
<sequence>RIVEIGTKKQIFAKPTHPYTQALLKSRIRVDPDSKDIKFVIDGEVPSPIAPPPGCHFNPRCVSDARTKECEFDAPHQMKIEEGHYIWCVNPPKEISSNELTMIEE</sequence>
<evidence type="ECO:0000256" key="2">
    <source>
        <dbReference type="ARBA" id="ARBA00022448"/>
    </source>
</evidence>
<dbReference type="PANTHER" id="PTHR43297">
    <property type="entry name" value="OLIGOPEPTIDE TRANSPORT ATP-BINDING PROTEIN APPD"/>
    <property type="match status" value="1"/>
</dbReference>
<evidence type="ECO:0000256" key="1">
    <source>
        <dbReference type="ARBA" id="ARBA00004370"/>
    </source>
</evidence>
<dbReference type="InterPro" id="IPR027417">
    <property type="entry name" value="P-loop_NTPase"/>
</dbReference>
<gene>
    <name evidence="8" type="ORF">S03H2_37439</name>
</gene>
<comment type="caution">
    <text evidence="8">The sequence shown here is derived from an EMBL/GenBank/DDBJ whole genome shotgun (WGS) entry which is preliminary data.</text>
</comment>
<feature type="non-terminal residue" evidence="8">
    <location>
        <position position="1"/>
    </location>
</feature>
<evidence type="ECO:0000256" key="5">
    <source>
        <dbReference type="ARBA" id="ARBA00022840"/>
    </source>
</evidence>
<accession>X1H4R7</accession>
<evidence type="ECO:0000256" key="3">
    <source>
        <dbReference type="ARBA" id="ARBA00022475"/>
    </source>
</evidence>
<dbReference type="GO" id="GO:0005524">
    <property type="term" value="F:ATP binding"/>
    <property type="evidence" value="ECO:0007669"/>
    <property type="project" value="UniProtKB-KW"/>
</dbReference>
<dbReference type="InterPro" id="IPR050388">
    <property type="entry name" value="ABC_Ni/Peptide_Import"/>
</dbReference>
<comment type="subcellular location">
    <subcellularLocation>
        <location evidence="1">Membrane</location>
    </subcellularLocation>
</comment>
<keyword evidence="6" id="KW-0472">Membrane</keyword>
<evidence type="ECO:0000259" key="7">
    <source>
        <dbReference type="Pfam" id="PF08352"/>
    </source>
</evidence>
<evidence type="ECO:0000313" key="8">
    <source>
        <dbReference type="EMBL" id="GAH48849.1"/>
    </source>
</evidence>
<evidence type="ECO:0000256" key="4">
    <source>
        <dbReference type="ARBA" id="ARBA00022741"/>
    </source>
</evidence>
<dbReference type="PANTHER" id="PTHR43297:SF2">
    <property type="entry name" value="DIPEPTIDE TRANSPORT ATP-BINDING PROTEIN DPPD"/>
    <property type="match status" value="1"/>
</dbReference>
<keyword evidence="3" id="KW-1003">Cell membrane</keyword>
<protein>
    <recommendedName>
        <fullName evidence="7">Oligopeptide/dipeptide ABC transporter C-terminal domain-containing protein</fullName>
    </recommendedName>
</protein>
<proteinExistence type="predicted"/>
<organism evidence="8">
    <name type="scientific">marine sediment metagenome</name>
    <dbReference type="NCBI Taxonomy" id="412755"/>
    <lineage>
        <taxon>unclassified sequences</taxon>
        <taxon>metagenomes</taxon>
        <taxon>ecological metagenomes</taxon>
    </lineage>
</organism>
<dbReference type="NCBIfam" id="TIGR01727">
    <property type="entry name" value="oligo_HPY"/>
    <property type="match status" value="1"/>
</dbReference>
<keyword evidence="5" id="KW-0067">ATP-binding</keyword>
<evidence type="ECO:0000256" key="6">
    <source>
        <dbReference type="ARBA" id="ARBA00023136"/>
    </source>
</evidence>
<dbReference type="SUPFAM" id="SSF52540">
    <property type="entry name" value="P-loop containing nucleoside triphosphate hydrolases"/>
    <property type="match status" value="1"/>
</dbReference>
<keyword evidence="4" id="KW-0547">Nucleotide-binding</keyword>
<name>X1H4R7_9ZZZZ</name>
<dbReference type="GO" id="GO:0015833">
    <property type="term" value="P:peptide transport"/>
    <property type="evidence" value="ECO:0007669"/>
    <property type="project" value="InterPro"/>
</dbReference>
<keyword evidence="2" id="KW-0813">Transport</keyword>